<evidence type="ECO:0000313" key="2">
    <source>
        <dbReference type="EMBL" id="CAE8664545.1"/>
    </source>
</evidence>
<sequence>MNWARLFQVIDVVVRYLIPCEAVTLYLSEEQGRYLRRVNTYLDVFPPSRRGHAVEAVSESTITGSAAINAEACTLPGKPKNRYATDWASHEAFTLTPRLPRPTLEDVAAGMNETEEVAPTVSRIRSVMAFPLCFGTAMAGDDPFMDYASVDSQQATADERVFAVLKLTNRLSSKGKKGGFPRVALGKNLGSKDEMKYQPFTKLDHQMCTALTSFLREVYFSIDPVTFGTRIEPSLNFNQDDDEGLEPLNAPSLLGRSAASGVSQTLPSGSRVSVAVSVIFYLLVACFVAICGYFVNYFFILSPKCI</sequence>
<accession>A0A813J543</accession>
<protein>
    <submittedName>
        <fullName evidence="2">Uncharacterized protein</fullName>
    </submittedName>
</protein>
<organism evidence="2 3">
    <name type="scientific">Polarella glacialis</name>
    <name type="common">Dinoflagellate</name>
    <dbReference type="NCBI Taxonomy" id="89957"/>
    <lineage>
        <taxon>Eukaryota</taxon>
        <taxon>Sar</taxon>
        <taxon>Alveolata</taxon>
        <taxon>Dinophyceae</taxon>
        <taxon>Suessiales</taxon>
        <taxon>Suessiaceae</taxon>
        <taxon>Polarella</taxon>
    </lineage>
</organism>
<feature type="transmembrane region" description="Helical" evidence="1">
    <location>
        <begin position="278"/>
        <end position="300"/>
    </location>
</feature>
<gene>
    <name evidence="2" type="ORF">PGLA2088_LOCUS15633</name>
</gene>
<evidence type="ECO:0000313" key="3">
    <source>
        <dbReference type="Proteomes" id="UP000626109"/>
    </source>
</evidence>
<evidence type="ECO:0000256" key="1">
    <source>
        <dbReference type="SAM" id="Phobius"/>
    </source>
</evidence>
<comment type="caution">
    <text evidence="2">The sequence shown here is derived from an EMBL/GenBank/DDBJ whole genome shotgun (WGS) entry which is preliminary data.</text>
</comment>
<keyword evidence="1" id="KW-0812">Transmembrane</keyword>
<dbReference type="Proteomes" id="UP000626109">
    <property type="component" value="Unassembled WGS sequence"/>
</dbReference>
<dbReference type="AlphaFoldDB" id="A0A813J543"/>
<dbReference type="Gene3D" id="3.30.450.40">
    <property type="match status" value="1"/>
</dbReference>
<dbReference type="EMBL" id="CAJNNW010019455">
    <property type="protein sequence ID" value="CAE8664545.1"/>
    <property type="molecule type" value="Genomic_DNA"/>
</dbReference>
<name>A0A813J543_POLGL</name>
<keyword evidence="1" id="KW-1133">Transmembrane helix</keyword>
<proteinExistence type="predicted"/>
<dbReference type="InterPro" id="IPR029016">
    <property type="entry name" value="GAF-like_dom_sf"/>
</dbReference>
<reference evidence="2" key="1">
    <citation type="submission" date="2021-02" db="EMBL/GenBank/DDBJ databases">
        <authorList>
            <person name="Dougan E. K."/>
            <person name="Rhodes N."/>
            <person name="Thang M."/>
            <person name="Chan C."/>
        </authorList>
    </citation>
    <scope>NUCLEOTIDE SEQUENCE</scope>
</reference>
<keyword evidence="1" id="KW-0472">Membrane</keyword>